<protein>
    <recommendedName>
        <fullName evidence="11">C2H2-type domain-containing protein</fullName>
    </recommendedName>
</protein>
<comment type="caution">
    <text evidence="12">The sequence shown here is derived from an EMBL/GenBank/DDBJ whole genome shotgun (WGS) entry which is preliminary data.</text>
</comment>
<evidence type="ECO:0000256" key="8">
    <source>
        <dbReference type="ARBA" id="ARBA00023242"/>
    </source>
</evidence>
<dbReference type="GO" id="GO:0008270">
    <property type="term" value="F:zinc ion binding"/>
    <property type="evidence" value="ECO:0007669"/>
    <property type="project" value="UniProtKB-KW"/>
</dbReference>
<dbReference type="InterPro" id="IPR013087">
    <property type="entry name" value="Znf_C2H2_type"/>
</dbReference>
<keyword evidence="4 9" id="KW-0863">Zinc-finger</keyword>
<dbReference type="Gene3D" id="3.30.160.60">
    <property type="entry name" value="Classic Zinc Finger"/>
    <property type="match status" value="1"/>
</dbReference>
<dbReference type="Proteomes" id="UP001626550">
    <property type="component" value="Unassembled WGS sequence"/>
</dbReference>
<accession>A0ABD2Q6R8</accession>
<evidence type="ECO:0000259" key="11">
    <source>
        <dbReference type="PROSITE" id="PS50157"/>
    </source>
</evidence>
<evidence type="ECO:0000256" key="10">
    <source>
        <dbReference type="SAM" id="MobiDB-lite"/>
    </source>
</evidence>
<feature type="compositionally biased region" description="Low complexity" evidence="10">
    <location>
        <begin position="78"/>
        <end position="97"/>
    </location>
</feature>
<evidence type="ECO:0000256" key="4">
    <source>
        <dbReference type="ARBA" id="ARBA00022771"/>
    </source>
</evidence>
<feature type="compositionally biased region" description="Polar residues" evidence="10">
    <location>
        <begin position="62"/>
        <end position="77"/>
    </location>
</feature>
<gene>
    <name evidence="12" type="ORF">Ciccas_007481</name>
</gene>
<dbReference type="PANTHER" id="PTHR15065:SF4">
    <property type="entry name" value="LD18634P"/>
    <property type="match status" value="1"/>
</dbReference>
<evidence type="ECO:0000256" key="7">
    <source>
        <dbReference type="ARBA" id="ARBA00023163"/>
    </source>
</evidence>
<evidence type="ECO:0000256" key="5">
    <source>
        <dbReference type="ARBA" id="ARBA00022833"/>
    </source>
</evidence>
<dbReference type="PROSITE" id="PS50157">
    <property type="entry name" value="ZINC_FINGER_C2H2_2"/>
    <property type="match status" value="1"/>
</dbReference>
<dbReference type="GO" id="GO:0005634">
    <property type="term" value="C:nucleus"/>
    <property type="evidence" value="ECO:0007669"/>
    <property type="project" value="UniProtKB-SubCell"/>
</dbReference>
<evidence type="ECO:0000256" key="1">
    <source>
        <dbReference type="ARBA" id="ARBA00004123"/>
    </source>
</evidence>
<dbReference type="FunFam" id="3.30.160.60:FF:000100">
    <property type="entry name" value="Zinc finger 45-like"/>
    <property type="match status" value="1"/>
</dbReference>
<dbReference type="AlphaFoldDB" id="A0ABD2Q6R8"/>
<dbReference type="InterPro" id="IPR036236">
    <property type="entry name" value="Znf_C2H2_sf"/>
</dbReference>
<organism evidence="12 13">
    <name type="scientific">Cichlidogyrus casuarinus</name>
    <dbReference type="NCBI Taxonomy" id="1844966"/>
    <lineage>
        <taxon>Eukaryota</taxon>
        <taxon>Metazoa</taxon>
        <taxon>Spiralia</taxon>
        <taxon>Lophotrochozoa</taxon>
        <taxon>Platyhelminthes</taxon>
        <taxon>Monogenea</taxon>
        <taxon>Monopisthocotylea</taxon>
        <taxon>Dactylogyridea</taxon>
        <taxon>Ancyrocephalidae</taxon>
        <taxon>Cichlidogyrus</taxon>
    </lineage>
</organism>
<feature type="region of interest" description="Disordered" evidence="10">
    <location>
        <begin position="54"/>
        <end position="113"/>
    </location>
</feature>
<keyword evidence="3" id="KW-0677">Repeat</keyword>
<evidence type="ECO:0000313" key="12">
    <source>
        <dbReference type="EMBL" id="KAL3313911.1"/>
    </source>
</evidence>
<keyword evidence="5" id="KW-0862">Zinc</keyword>
<dbReference type="PROSITE" id="PS00028">
    <property type="entry name" value="ZINC_FINGER_C2H2_1"/>
    <property type="match status" value="1"/>
</dbReference>
<sequence>MNPWPPSNGQQFFNQALLFSKLLADVSRLPGNDQPLDFSFNSHAKQSTLSGRIYKKPRPSSRRTIQGSSAIVFSQQEPTSSFSPASSTTSAKSGSLLSEDESQRTNRKRIHNAIDASDEARQKLAKIVNYIGDFICKLCKTWFPDAFELAGHACSQMVRQDFSCDQCKKGFSCPANLASHRRWHKISPKKQVKNSCFSIESLLS</sequence>
<dbReference type="PANTHER" id="PTHR15065">
    <property type="entry name" value="INSULINOMA-ASSOCIATED 1"/>
    <property type="match status" value="1"/>
</dbReference>
<evidence type="ECO:0000313" key="13">
    <source>
        <dbReference type="Proteomes" id="UP001626550"/>
    </source>
</evidence>
<proteinExistence type="predicted"/>
<keyword evidence="6" id="KW-0805">Transcription regulation</keyword>
<feature type="domain" description="C2H2-type" evidence="11">
    <location>
        <begin position="162"/>
        <end position="184"/>
    </location>
</feature>
<name>A0ABD2Q6R8_9PLAT</name>
<evidence type="ECO:0000256" key="6">
    <source>
        <dbReference type="ARBA" id="ARBA00023015"/>
    </source>
</evidence>
<dbReference type="InterPro" id="IPR042972">
    <property type="entry name" value="INSM1/2"/>
</dbReference>
<keyword evidence="7" id="KW-0804">Transcription</keyword>
<evidence type="ECO:0000256" key="2">
    <source>
        <dbReference type="ARBA" id="ARBA00022723"/>
    </source>
</evidence>
<evidence type="ECO:0000256" key="9">
    <source>
        <dbReference type="PROSITE-ProRule" id="PRU00042"/>
    </source>
</evidence>
<keyword evidence="13" id="KW-1185">Reference proteome</keyword>
<keyword evidence="8" id="KW-0539">Nucleus</keyword>
<reference evidence="12 13" key="1">
    <citation type="submission" date="2024-11" db="EMBL/GenBank/DDBJ databases">
        <title>Adaptive evolution of stress response genes in parasites aligns with host niche diversity.</title>
        <authorList>
            <person name="Hahn C."/>
            <person name="Resl P."/>
        </authorList>
    </citation>
    <scope>NUCLEOTIDE SEQUENCE [LARGE SCALE GENOMIC DNA]</scope>
    <source>
        <strain evidence="12">EGGRZ-B1_66</strain>
        <tissue evidence="12">Body</tissue>
    </source>
</reference>
<dbReference type="SUPFAM" id="SSF57667">
    <property type="entry name" value="beta-beta-alpha zinc fingers"/>
    <property type="match status" value="1"/>
</dbReference>
<comment type="subcellular location">
    <subcellularLocation>
        <location evidence="1">Nucleus</location>
    </subcellularLocation>
</comment>
<dbReference type="EMBL" id="JBJKFK010001155">
    <property type="protein sequence ID" value="KAL3313911.1"/>
    <property type="molecule type" value="Genomic_DNA"/>
</dbReference>
<keyword evidence="2" id="KW-0479">Metal-binding</keyword>
<dbReference type="GO" id="GO:0030154">
    <property type="term" value="P:cell differentiation"/>
    <property type="evidence" value="ECO:0007669"/>
    <property type="project" value="UniProtKB-ARBA"/>
</dbReference>
<evidence type="ECO:0000256" key="3">
    <source>
        <dbReference type="ARBA" id="ARBA00022737"/>
    </source>
</evidence>